<dbReference type="GO" id="GO:0022900">
    <property type="term" value="P:electron transport chain"/>
    <property type="evidence" value="ECO:0007669"/>
    <property type="project" value="UniProtKB-UniRule"/>
</dbReference>
<keyword evidence="4 6" id="KW-0288">FMN</keyword>
<keyword evidence="3 6" id="KW-0285">Flavoprotein</keyword>
<keyword evidence="2 6" id="KW-0597">Phosphoprotein</keyword>
<keyword evidence="6 7" id="KW-0472">Membrane</keyword>
<feature type="domain" description="FMN-binding" evidence="8">
    <location>
        <begin position="99"/>
        <end position="185"/>
    </location>
</feature>
<dbReference type="KEGG" id="mmav:RE476_07720"/>
<dbReference type="InterPro" id="IPR049687">
    <property type="entry name" value="Ion_transpt_RnfG_Methano"/>
</dbReference>
<dbReference type="EC" id="7.-.-.-" evidence="6"/>
<comment type="function">
    <text evidence="6">Part of a membrane-bound complex that couples electron transfer with translocation of ions across the membrane.</text>
</comment>
<dbReference type="SMART" id="SM00900">
    <property type="entry name" value="FMN_bind"/>
    <property type="match status" value="1"/>
</dbReference>
<feature type="transmembrane region" description="Helical" evidence="7">
    <location>
        <begin position="12"/>
        <end position="31"/>
    </location>
</feature>
<evidence type="ECO:0000256" key="5">
    <source>
        <dbReference type="ARBA" id="ARBA00022982"/>
    </source>
</evidence>
<proteinExistence type="inferred from homology"/>
<dbReference type="Proteomes" id="UP001183006">
    <property type="component" value="Chromosome"/>
</dbReference>
<keyword evidence="5 6" id="KW-0249">Electron transport</keyword>
<comment type="subunit">
    <text evidence="6">The Rnf complex is probably composed of eight subunits, including RnfA, RnfB, RnfC, RnfD, RnfE and RnfG.</text>
</comment>
<dbReference type="RefSeq" id="WP_309307079.1">
    <property type="nucleotide sequence ID" value="NZ_CP133594.1"/>
</dbReference>
<dbReference type="GeneID" id="84230019"/>
<name>A0AA51UE43_9EURY</name>
<dbReference type="Pfam" id="PF04205">
    <property type="entry name" value="FMN_bind"/>
    <property type="match status" value="1"/>
</dbReference>
<evidence type="ECO:0000259" key="8">
    <source>
        <dbReference type="SMART" id="SM00900"/>
    </source>
</evidence>
<evidence type="ECO:0000256" key="1">
    <source>
        <dbReference type="ARBA" id="ARBA00022448"/>
    </source>
</evidence>
<dbReference type="GO" id="GO:0009055">
    <property type="term" value="F:electron transfer activity"/>
    <property type="evidence" value="ECO:0007669"/>
    <property type="project" value="InterPro"/>
</dbReference>
<evidence type="ECO:0000256" key="4">
    <source>
        <dbReference type="ARBA" id="ARBA00022643"/>
    </source>
</evidence>
<organism evidence="9 10">
    <name type="scientific">Methanolobus mangrovi</name>
    <dbReference type="NCBI Taxonomy" id="3072977"/>
    <lineage>
        <taxon>Archaea</taxon>
        <taxon>Methanobacteriati</taxon>
        <taxon>Methanobacteriota</taxon>
        <taxon>Stenosarchaea group</taxon>
        <taxon>Methanomicrobia</taxon>
        <taxon>Methanosarcinales</taxon>
        <taxon>Methanosarcinaceae</taxon>
        <taxon>Methanolobus</taxon>
    </lineage>
</organism>
<comment type="similarity">
    <text evidence="6">Belongs to the RnfG family.</text>
</comment>
<evidence type="ECO:0000256" key="3">
    <source>
        <dbReference type="ARBA" id="ARBA00022630"/>
    </source>
</evidence>
<evidence type="ECO:0000313" key="9">
    <source>
        <dbReference type="EMBL" id="WMW21293.1"/>
    </source>
</evidence>
<feature type="modified residue" description="FMN phosphoryl threonine" evidence="6">
    <location>
        <position position="168"/>
    </location>
</feature>
<dbReference type="PANTHER" id="PTHR36118">
    <property type="entry name" value="ION-TRANSLOCATING OXIDOREDUCTASE COMPLEX SUBUNIT G"/>
    <property type="match status" value="1"/>
</dbReference>
<dbReference type="InterPro" id="IPR010209">
    <property type="entry name" value="Ion_transpt_RnfG/RsxG"/>
</dbReference>
<keyword evidence="6" id="KW-1278">Translocase</keyword>
<evidence type="ECO:0000256" key="7">
    <source>
        <dbReference type="SAM" id="Phobius"/>
    </source>
</evidence>
<evidence type="ECO:0000256" key="2">
    <source>
        <dbReference type="ARBA" id="ARBA00022553"/>
    </source>
</evidence>
<reference evidence="9" key="1">
    <citation type="submission" date="2023-08" db="EMBL/GenBank/DDBJ databases">
        <title>Methanolobus mangrovi sp. nov. and Methanolobus sediminis sp. nov, two novel methylotrophic methanogens isolated from mangrove sediments in China.</title>
        <authorList>
            <person name="Zhou J."/>
        </authorList>
    </citation>
    <scope>NUCLEOTIDE SEQUENCE</scope>
    <source>
        <strain evidence="9">FTZ2</strain>
    </source>
</reference>
<sequence length="190" mass="19892">MSESNKDTIMIVGKIVIISVVAALLLGITYVPTSAQLKINEENARTSILGELIPEANNNFEPIEGDVVDEDGNREVLYYRAKDASGNIIGYAFFKQQAGAQGPIVVAGGVDSTFSTLRGMSVLSHEETPGLGAKIVEANFQSQFADLPIASLGLSSSGGSIDAITGATISSKAVVDALNSKISEIEEAEE</sequence>
<keyword evidence="1 6" id="KW-0813">Transport</keyword>
<comment type="cofactor">
    <cofactor evidence="6">
        <name>FMN</name>
        <dbReference type="ChEBI" id="CHEBI:58210"/>
    </cofactor>
</comment>
<dbReference type="HAMAP" id="MF_00479">
    <property type="entry name" value="RsxG_RnfG"/>
    <property type="match status" value="1"/>
</dbReference>
<keyword evidence="6 7" id="KW-0812">Transmembrane</keyword>
<protein>
    <recommendedName>
        <fullName evidence="6">Ion-translocating oxidoreductase complex subunit G</fullName>
        <ecNumber evidence="6">7.-.-.-</ecNumber>
    </recommendedName>
    <alternativeName>
        <fullName evidence="6">Rnf electron transport complex subunit G</fullName>
    </alternativeName>
</protein>
<dbReference type="GO" id="GO:0010181">
    <property type="term" value="F:FMN binding"/>
    <property type="evidence" value="ECO:0007669"/>
    <property type="project" value="InterPro"/>
</dbReference>
<comment type="subcellular location">
    <subcellularLocation>
        <location evidence="6">Cell membrane</location>
        <topology evidence="6">Single-pass membrane protein</topology>
    </subcellularLocation>
</comment>
<keyword evidence="6 7" id="KW-1133">Transmembrane helix</keyword>
<accession>A0AA51UE43</accession>
<evidence type="ECO:0000313" key="10">
    <source>
        <dbReference type="Proteomes" id="UP001183006"/>
    </source>
</evidence>
<evidence type="ECO:0000256" key="6">
    <source>
        <dbReference type="HAMAP-Rule" id="MF_00479"/>
    </source>
</evidence>
<dbReference type="NCBIfam" id="NF041840">
    <property type="entry name" value="rnfG_Methano"/>
    <property type="match status" value="1"/>
</dbReference>
<dbReference type="GO" id="GO:0005886">
    <property type="term" value="C:plasma membrane"/>
    <property type="evidence" value="ECO:0007669"/>
    <property type="project" value="UniProtKB-SubCell"/>
</dbReference>
<dbReference type="NCBIfam" id="TIGR01947">
    <property type="entry name" value="rnfG"/>
    <property type="match status" value="1"/>
</dbReference>
<dbReference type="InterPro" id="IPR007329">
    <property type="entry name" value="FMN-bd"/>
</dbReference>
<keyword evidence="6" id="KW-1003">Cell membrane</keyword>
<dbReference type="AlphaFoldDB" id="A0AA51UE43"/>
<dbReference type="PANTHER" id="PTHR36118:SF1">
    <property type="entry name" value="ION-TRANSLOCATING OXIDOREDUCTASE COMPLEX SUBUNIT G"/>
    <property type="match status" value="1"/>
</dbReference>
<gene>
    <name evidence="6 9" type="primary">rnfG</name>
    <name evidence="9" type="ORF">RE476_07720</name>
</gene>
<dbReference type="EMBL" id="CP133594">
    <property type="protein sequence ID" value="WMW21293.1"/>
    <property type="molecule type" value="Genomic_DNA"/>
</dbReference>
<dbReference type="PIRSF" id="PIRSF006091">
    <property type="entry name" value="E_trnsport_RnfG"/>
    <property type="match status" value="1"/>
</dbReference>
<keyword evidence="10" id="KW-1185">Reference proteome</keyword>